<sequence>MADIRVVALWTLLLLVLPVHFKKCHRVEIPEDWPMFIPLHRSNNKGGRLEASFIFHPPLNAKSIWSLNITLTPQDVFKSVKEVILLHSDKEGQFLVALCDKDSRGDWTTIPNPWSQSSRLTFSHNITLQADSEQILINETTGDHNNNENTMILEHTCSVPLLGIPQHHDLLVMCGGGSKCGEVEYCLQDCQILKIPGIPSPLKLELQASNEGQQLTAHFQHHPTSNTYIDNSWALMLTFTPSNMLNNWIATVVMMHSQFPGESEYSDRLQIKCEAAIEEESNTKESNKEFAVIKSDWYPNHPNASLIAIRIVVGPADIQVLNITTEQDFEMVHHKCSGNLEHFPNLTVTVACLPGNKDCGSFNNCSNTGCRMVNVTLKRARLDHCIREDGKVETEVSFQPPRFNKTWTTTLTFTVSGNETVIVASVTMFHNLGLEDTLHVSCTNIMGNNDTYNDTRKEKKVTNIVQQWTNSLKNPFRGINIQIGSSYLQMIDTTCGKNTEIGNISCSFAQYLPNITMNVFCLKGGCGHVSICDFTEHEMVKIPPRPRSLQDKLVVLMDMVGVMISLGFACLLTHLWLRYIDVNILRHLSPMLPACLRPTND</sequence>
<evidence type="ECO:0000313" key="3">
    <source>
        <dbReference type="EMBL" id="KAK4328124.1"/>
    </source>
</evidence>
<reference evidence="3" key="1">
    <citation type="submission" date="2023-11" db="EMBL/GenBank/DDBJ databases">
        <title>Genome assemblies of two species of porcelain crab, Petrolisthes cinctipes and Petrolisthes manimaculis (Anomura: Porcellanidae).</title>
        <authorList>
            <person name="Angst P."/>
        </authorList>
    </citation>
    <scope>NUCLEOTIDE SEQUENCE</scope>
    <source>
        <strain evidence="3">PB745_02</strain>
        <tissue evidence="3">Gill</tissue>
    </source>
</reference>
<accession>A0AAE1QKM2</accession>
<dbReference type="EMBL" id="JAWZYT010000097">
    <property type="protein sequence ID" value="KAK4328124.1"/>
    <property type="molecule type" value="Genomic_DNA"/>
</dbReference>
<feature type="signal peptide" evidence="2">
    <location>
        <begin position="1"/>
        <end position="26"/>
    </location>
</feature>
<keyword evidence="1" id="KW-1133">Transmembrane helix</keyword>
<keyword evidence="2" id="KW-0732">Signal</keyword>
<gene>
    <name evidence="3" type="ORF">Pmani_001445</name>
</gene>
<keyword evidence="1" id="KW-0812">Transmembrane</keyword>
<feature type="transmembrane region" description="Helical" evidence="1">
    <location>
        <begin position="553"/>
        <end position="577"/>
    </location>
</feature>
<evidence type="ECO:0000256" key="1">
    <source>
        <dbReference type="SAM" id="Phobius"/>
    </source>
</evidence>
<protein>
    <submittedName>
        <fullName evidence="3">Uncharacterized protein</fullName>
    </submittedName>
</protein>
<feature type="chain" id="PRO_5042223948" evidence="2">
    <location>
        <begin position="27"/>
        <end position="601"/>
    </location>
</feature>
<dbReference type="AlphaFoldDB" id="A0AAE1QKM2"/>
<keyword evidence="4" id="KW-1185">Reference proteome</keyword>
<keyword evidence="1" id="KW-0472">Membrane</keyword>
<evidence type="ECO:0000313" key="4">
    <source>
        <dbReference type="Proteomes" id="UP001292094"/>
    </source>
</evidence>
<dbReference type="Proteomes" id="UP001292094">
    <property type="component" value="Unassembled WGS sequence"/>
</dbReference>
<organism evidence="3 4">
    <name type="scientific">Petrolisthes manimaculis</name>
    <dbReference type="NCBI Taxonomy" id="1843537"/>
    <lineage>
        <taxon>Eukaryota</taxon>
        <taxon>Metazoa</taxon>
        <taxon>Ecdysozoa</taxon>
        <taxon>Arthropoda</taxon>
        <taxon>Crustacea</taxon>
        <taxon>Multicrustacea</taxon>
        <taxon>Malacostraca</taxon>
        <taxon>Eumalacostraca</taxon>
        <taxon>Eucarida</taxon>
        <taxon>Decapoda</taxon>
        <taxon>Pleocyemata</taxon>
        <taxon>Anomura</taxon>
        <taxon>Galatheoidea</taxon>
        <taxon>Porcellanidae</taxon>
        <taxon>Petrolisthes</taxon>
    </lineage>
</organism>
<name>A0AAE1QKM2_9EUCA</name>
<proteinExistence type="predicted"/>
<evidence type="ECO:0000256" key="2">
    <source>
        <dbReference type="SAM" id="SignalP"/>
    </source>
</evidence>
<comment type="caution">
    <text evidence="3">The sequence shown here is derived from an EMBL/GenBank/DDBJ whole genome shotgun (WGS) entry which is preliminary data.</text>
</comment>